<dbReference type="AlphaFoldDB" id="A0A117RD93"/>
<dbReference type="RefSeq" id="WP_055632904.1">
    <property type="nucleotide sequence ID" value="NZ_KQ948766.1"/>
</dbReference>
<feature type="transmembrane region" description="Helical" evidence="5">
    <location>
        <begin position="170"/>
        <end position="188"/>
    </location>
</feature>
<feature type="transmembrane region" description="Helical" evidence="5">
    <location>
        <begin position="200"/>
        <end position="218"/>
    </location>
</feature>
<keyword evidence="3 5" id="KW-1133">Transmembrane helix</keyword>
<sequence>MPGTSSLRAWWARRPPAAGAAVLATGILSIGLRLAGHEVLSHVALALAGAAWVALAADFVVRLLWERRRWLAEAGTPGGLTAVAATTVLGTGVSALGRQNLAWALLALSAVLWPVLMTGVVRQVVRRVMSHRARRMPGAVFLCCVATEGLAVLGATLAKAETLSWPAHTALVLFWLGLPLYAGMLALFDWRQVTEGAGDQWVAGGALAVSALAGSRLIDADHALYLWNADDRGVLRGMTIALLVLALVWYAVLLAAEVLRPRPHPDVRRWATVFPMGMTAVATMSVATAADVPGLKGPGEVLLWVAVAAWLAVAAAALIAGFGGSVRSTGRR</sequence>
<accession>A0A117RD93</accession>
<gene>
    <name evidence="6" type="ORF">AQJ64_14955</name>
</gene>
<dbReference type="Gene3D" id="1.50.10.150">
    <property type="entry name" value="Voltage-dependent anion channel"/>
    <property type="match status" value="1"/>
</dbReference>
<keyword evidence="7" id="KW-1185">Reference proteome</keyword>
<reference evidence="6 7" key="1">
    <citation type="submission" date="2015-10" db="EMBL/GenBank/DDBJ databases">
        <title>Draft genome sequence of Streptomyces griseoruber DSM 40281, type strain for the species Streptomyces griseoruber.</title>
        <authorList>
            <person name="Ruckert C."/>
            <person name="Winkler A."/>
            <person name="Kalinowski J."/>
            <person name="Kampfer P."/>
            <person name="Glaeser S."/>
        </authorList>
    </citation>
    <scope>NUCLEOTIDE SEQUENCE [LARGE SCALE GENOMIC DNA]</scope>
    <source>
        <strain evidence="6 7">DSM 40281</strain>
    </source>
</reference>
<feature type="transmembrane region" description="Helical" evidence="5">
    <location>
        <begin position="45"/>
        <end position="65"/>
    </location>
</feature>
<dbReference type="Pfam" id="PF03595">
    <property type="entry name" value="SLAC1"/>
    <property type="match status" value="1"/>
</dbReference>
<evidence type="ECO:0000256" key="3">
    <source>
        <dbReference type="ARBA" id="ARBA00022989"/>
    </source>
</evidence>
<keyword evidence="4 5" id="KW-0472">Membrane</keyword>
<feature type="transmembrane region" description="Helical" evidence="5">
    <location>
        <begin position="271"/>
        <end position="290"/>
    </location>
</feature>
<feature type="transmembrane region" description="Helical" evidence="5">
    <location>
        <begin position="302"/>
        <end position="322"/>
    </location>
</feature>
<evidence type="ECO:0000256" key="5">
    <source>
        <dbReference type="SAM" id="Phobius"/>
    </source>
</evidence>
<evidence type="ECO:0000313" key="6">
    <source>
        <dbReference type="EMBL" id="KUN84436.1"/>
    </source>
</evidence>
<name>A0A117RD93_9ACTN</name>
<dbReference type="EMBL" id="LMWW01000017">
    <property type="protein sequence ID" value="KUN84436.1"/>
    <property type="molecule type" value="Genomic_DNA"/>
</dbReference>
<proteinExistence type="predicted"/>
<dbReference type="STRING" id="1943.AQJ64_14955"/>
<dbReference type="Proteomes" id="UP000052982">
    <property type="component" value="Unassembled WGS sequence"/>
</dbReference>
<protein>
    <recommendedName>
        <fullName evidence="8">C4-dicarboxylate ABC transporter</fullName>
    </recommendedName>
</protein>
<feature type="transmembrane region" description="Helical" evidence="5">
    <location>
        <begin position="137"/>
        <end position="158"/>
    </location>
</feature>
<feature type="transmembrane region" description="Helical" evidence="5">
    <location>
        <begin position="238"/>
        <end position="259"/>
    </location>
</feature>
<evidence type="ECO:0008006" key="8">
    <source>
        <dbReference type="Google" id="ProtNLM"/>
    </source>
</evidence>
<feature type="transmembrane region" description="Helical" evidence="5">
    <location>
        <begin position="102"/>
        <end position="125"/>
    </location>
</feature>
<evidence type="ECO:0000313" key="7">
    <source>
        <dbReference type="Proteomes" id="UP000052982"/>
    </source>
</evidence>
<evidence type="ECO:0000256" key="4">
    <source>
        <dbReference type="ARBA" id="ARBA00023136"/>
    </source>
</evidence>
<comment type="caution">
    <text evidence="6">The sequence shown here is derived from an EMBL/GenBank/DDBJ whole genome shotgun (WGS) entry which is preliminary data.</text>
</comment>
<evidence type="ECO:0000256" key="2">
    <source>
        <dbReference type="ARBA" id="ARBA00022692"/>
    </source>
</evidence>
<organism evidence="6 7">
    <name type="scientific">Streptomyces griseoruber</name>
    <dbReference type="NCBI Taxonomy" id="1943"/>
    <lineage>
        <taxon>Bacteria</taxon>
        <taxon>Bacillati</taxon>
        <taxon>Actinomycetota</taxon>
        <taxon>Actinomycetes</taxon>
        <taxon>Kitasatosporales</taxon>
        <taxon>Streptomycetaceae</taxon>
        <taxon>Streptomyces</taxon>
    </lineage>
</organism>
<evidence type="ECO:0000256" key="1">
    <source>
        <dbReference type="ARBA" id="ARBA00004141"/>
    </source>
</evidence>
<comment type="subcellular location">
    <subcellularLocation>
        <location evidence="1">Membrane</location>
        <topology evidence="1">Multi-pass membrane protein</topology>
    </subcellularLocation>
</comment>
<dbReference type="GO" id="GO:0055085">
    <property type="term" value="P:transmembrane transport"/>
    <property type="evidence" value="ECO:0007669"/>
    <property type="project" value="InterPro"/>
</dbReference>
<dbReference type="InterPro" id="IPR004695">
    <property type="entry name" value="SLAC1/Mae1/Ssu1/TehA"/>
</dbReference>
<dbReference type="GO" id="GO:0016020">
    <property type="term" value="C:membrane"/>
    <property type="evidence" value="ECO:0007669"/>
    <property type="project" value="UniProtKB-SubCell"/>
</dbReference>
<keyword evidence="2 5" id="KW-0812">Transmembrane</keyword>
<dbReference type="InterPro" id="IPR038665">
    <property type="entry name" value="Voltage-dep_anion_channel_sf"/>
</dbReference>
<dbReference type="OrthoDB" id="4538527at2"/>
<dbReference type="CDD" id="cd09319">
    <property type="entry name" value="TDT_like_1"/>
    <property type="match status" value="1"/>
</dbReference>